<protein>
    <submittedName>
        <fullName evidence="1">Jg1125 protein</fullName>
    </submittedName>
</protein>
<gene>
    <name evidence="1" type="primary">jg1125</name>
    <name evidence="1" type="ORF">PAEG_LOCUS10400</name>
</gene>
<dbReference type="EMBL" id="CAKXAJ010024864">
    <property type="protein sequence ID" value="CAH2232080.1"/>
    <property type="molecule type" value="Genomic_DNA"/>
</dbReference>
<proteinExistence type="predicted"/>
<accession>A0A8S4R5L4</accession>
<organism evidence="1 2">
    <name type="scientific">Pararge aegeria aegeria</name>
    <dbReference type="NCBI Taxonomy" id="348720"/>
    <lineage>
        <taxon>Eukaryota</taxon>
        <taxon>Metazoa</taxon>
        <taxon>Ecdysozoa</taxon>
        <taxon>Arthropoda</taxon>
        <taxon>Hexapoda</taxon>
        <taxon>Insecta</taxon>
        <taxon>Pterygota</taxon>
        <taxon>Neoptera</taxon>
        <taxon>Endopterygota</taxon>
        <taxon>Lepidoptera</taxon>
        <taxon>Glossata</taxon>
        <taxon>Ditrysia</taxon>
        <taxon>Papilionoidea</taxon>
        <taxon>Nymphalidae</taxon>
        <taxon>Satyrinae</taxon>
        <taxon>Satyrini</taxon>
        <taxon>Parargina</taxon>
        <taxon>Pararge</taxon>
    </lineage>
</organism>
<dbReference type="AlphaFoldDB" id="A0A8S4R5L4"/>
<reference evidence="1" key="1">
    <citation type="submission" date="2022-03" db="EMBL/GenBank/DDBJ databases">
        <authorList>
            <person name="Lindestad O."/>
        </authorList>
    </citation>
    <scope>NUCLEOTIDE SEQUENCE</scope>
</reference>
<comment type="caution">
    <text evidence="1">The sequence shown here is derived from an EMBL/GenBank/DDBJ whole genome shotgun (WGS) entry which is preliminary data.</text>
</comment>
<evidence type="ECO:0000313" key="2">
    <source>
        <dbReference type="Proteomes" id="UP000838756"/>
    </source>
</evidence>
<sequence>MGLFITQVFTPKRHPPASCLFLRISGRDSAVYPDETWSLTMGLISHKKAQSDSAGDGDSYVRSIYDQIRNVEISFQGAPQ</sequence>
<evidence type="ECO:0000313" key="1">
    <source>
        <dbReference type="EMBL" id="CAH2232080.1"/>
    </source>
</evidence>
<dbReference type="Proteomes" id="UP000838756">
    <property type="component" value="Unassembled WGS sequence"/>
</dbReference>
<keyword evidence="2" id="KW-1185">Reference proteome</keyword>
<name>A0A8S4R5L4_9NEOP</name>